<feature type="compositionally biased region" description="Low complexity" evidence="1">
    <location>
        <begin position="428"/>
        <end position="439"/>
    </location>
</feature>
<feature type="compositionally biased region" description="Polar residues" evidence="1">
    <location>
        <begin position="142"/>
        <end position="167"/>
    </location>
</feature>
<feature type="compositionally biased region" description="Low complexity" evidence="1">
    <location>
        <begin position="36"/>
        <end position="57"/>
    </location>
</feature>
<proteinExistence type="predicted"/>
<sequence length="984" mass="100901">MTENGGPFYPGPHHSRIPTAPDHDDLLRRGRPGAPPTAAAATHATQQHFSSGSPFSSHSRDDTSGSAAAAAAGPFAAAAPHGQSPMRDSFSSPRLANPSAPQQRAIGFELARSTNGAISSGTAGGGGSTSRGSSLGPVARPQSGSISTGTGPGQLSSRPTSISSLHGSGSHNSYANLAFGAGPALTGLPSNLGSLAISDEDLLGDLESLNLGGAGSNPSVLARMQHDTAQIQRHPSVRVPSNYAAQSGVHAASVPSGFGLGQLWGNGVTNTSSNLSGANNNGSIYGSSADSTSSYGGGPNQVPVGMSASTSSHLFNRPSHHQYQHQHQHQQHHISSHLVHPSQQLGTGLSSGSPGSDYLRGAAPSSAQHQVGSQSQMFSPHHHSHHSLAHPLSASWSASGQVTPGTSAPPAPGARMHELAERLHRHQQYQVVQSQKQRQGLSRDLGGASWGTSGSPTGLTGLAGSGGGGGGGGIHDLGRSPASTSGLGRRIAPRSGSHTSITRAALMGSMPGGGGAGSDFDAQSAHSESSDWVDDDGTDEGGPGEGSMYGNGSLQHHHPQAHRHHQHAASFSSNGGAGGGVGMSSMGNHSFQGESRRNEYEEGEEGAGGAGARTPTARTSRHPLGGFTTLSGISAAVQQQQQQRQHEQDHQAQQARMQQHQQQQQSTSSLGLGRPSAEVSAILASHGLSELAIASLAALGGGAGGSGGFGGGADFGAGSVSQFNQGHGSGAGSQHSISTSGSFGLHGGGFNDNLSGQFGMGGGGAGAGGGGGPTSFAGPGVAELGKGVPLQTLSKDMPLYIVEFKQGRTELYFMPDPSQGPAHRERIANGDLVIVEADRGKDLGTVVNDSLTVEQVQAFLAHQSELLQASQRGDISAEAASSDAAMYARLTRSIHPKRLYGKANATDTGLLLTKAQDEERALQLCRTKVSQRGLPMTVVAAEMQWDRRKLTFYYTASARVDFRDLVKELFRLYKTRIWMCHLAR</sequence>
<dbReference type="PROSITE" id="PS51411">
    <property type="entry name" value="PSP1_C"/>
    <property type="match status" value="1"/>
</dbReference>
<evidence type="ECO:0000313" key="3">
    <source>
        <dbReference type="EMBL" id="KAK0553132.1"/>
    </source>
</evidence>
<feature type="region of interest" description="Disordered" evidence="1">
    <location>
        <begin position="289"/>
        <end position="389"/>
    </location>
</feature>
<feature type="domain" description="PSP1 C-terminal" evidence="2">
    <location>
        <begin position="897"/>
        <end position="982"/>
    </location>
</feature>
<feature type="region of interest" description="Disordered" evidence="1">
    <location>
        <begin position="1"/>
        <end position="101"/>
    </location>
</feature>
<feature type="compositionally biased region" description="Low complexity" evidence="1">
    <location>
        <begin position="64"/>
        <end position="80"/>
    </location>
</feature>
<dbReference type="Proteomes" id="UP001176517">
    <property type="component" value="Unassembled WGS sequence"/>
</dbReference>
<protein>
    <recommendedName>
        <fullName evidence="2">PSP1 C-terminal domain-containing protein</fullName>
    </recommendedName>
</protein>
<feature type="compositionally biased region" description="Low complexity" evidence="1">
    <location>
        <begin position="451"/>
        <end position="460"/>
    </location>
</feature>
<dbReference type="PANTHER" id="PTHR43830">
    <property type="entry name" value="PROTEIN PSP1"/>
    <property type="match status" value="1"/>
</dbReference>
<reference evidence="3" key="1">
    <citation type="journal article" date="2023" name="PhytoFront">
        <title>Draft Genome Resources of Seven Strains of Tilletia horrida, Causal Agent of Kernel Smut of Rice.</title>
        <authorList>
            <person name="Khanal S."/>
            <person name="Antony Babu S."/>
            <person name="Zhou X.G."/>
        </authorList>
    </citation>
    <scope>NUCLEOTIDE SEQUENCE</scope>
    <source>
        <strain evidence="3">TX6</strain>
    </source>
</reference>
<feature type="compositionally biased region" description="Basic residues" evidence="1">
    <location>
        <begin position="318"/>
        <end position="335"/>
    </location>
</feature>
<gene>
    <name evidence="3" type="ORF">OC846_002620</name>
</gene>
<evidence type="ECO:0000313" key="4">
    <source>
        <dbReference type="Proteomes" id="UP001176517"/>
    </source>
</evidence>
<feature type="compositionally biased region" description="Polar residues" evidence="1">
    <location>
        <begin position="365"/>
        <end position="378"/>
    </location>
</feature>
<dbReference type="InterPro" id="IPR007557">
    <property type="entry name" value="PSP1_C"/>
</dbReference>
<organism evidence="3 4">
    <name type="scientific">Tilletia horrida</name>
    <dbReference type="NCBI Taxonomy" id="155126"/>
    <lineage>
        <taxon>Eukaryota</taxon>
        <taxon>Fungi</taxon>
        <taxon>Dikarya</taxon>
        <taxon>Basidiomycota</taxon>
        <taxon>Ustilaginomycotina</taxon>
        <taxon>Exobasidiomycetes</taxon>
        <taxon>Tilletiales</taxon>
        <taxon>Tilletiaceae</taxon>
        <taxon>Tilletia</taxon>
    </lineage>
</organism>
<evidence type="ECO:0000259" key="2">
    <source>
        <dbReference type="PROSITE" id="PS51411"/>
    </source>
</evidence>
<accession>A0AAN6GTA4</accession>
<feature type="compositionally biased region" description="Polar residues" evidence="1">
    <location>
        <begin position="89"/>
        <end position="101"/>
    </location>
</feature>
<feature type="region of interest" description="Disordered" evidence="1">
    <location>
        <begin position="424"/>
        <end position="673"/>
    </location>
</feature>
<feature type="compositionally biased region" description="Gly residues" evidence="1">
    <location>
        <begin position="540"/>
        <end position="549"/>
    </location>
</feature>
<dbReference type="PANTHER" id="PTHR43830:SF3">
    <property type="entry name" value="PROTEIN PSP1"/>
    <property type="match status" value="1"/>
</dbReference>
<dbReference type="NCBIfam" id="NF041131">
    <property type="entry name" value="RicT_YaaT_fam"/>
    <property type="match status" value="1"/>
</dbReference>
<dbReference type="Pfam" id="PF04468">
    <property type="entry name" value="PSP1"/>
    <property type="match status" value="1"/>
</dbReference>
<name>A0AAN6GTA4_9BASI</name>
<dbReference type="InterPro" id="IPR047767">
    <property type="entry name" value="PSP1-like"/>
</dbReference>
<comment type="caution">
    <text evidence="3">The sequence shown here is derived from an EMBL/GenBank/DDBJ whole genome shotgun (WGS) entry which is preliminary data.</text>
</comment>
<evidence type="ECO:0000256" key="1">
    <source>
        <dbReference type="SAM" id="MobiDB-lite"/>
    </source>
</evidence>
<dbReference type="AlphaFoldDB" id="A0AAN6GTA4"/>
<feature type="compositionally biased region" description="Gly residues" evidence="1">
    <location>
        <begin position="461"/>
        <end position="475"/>
    </location>
</feature>
<dbReference type="GO" id="GO:0005737">
    <property type="term" value="C:cytoplasm"/>
    <property type="evidence" value="ECO:0007669"/>
    <property type="project" value="TreeGrafter"/>
</dbReference>
<feature type="region of interest" description="Disordered" evidence="1">
    <location>
        <begin position="117"/>
        <end position="167"/>
    </location>
</feature>
<dbReference type="EMBL" id="JAPDMZ010000054">
    <property type="protein sequence ID" value="KAK0553132.1"/>
    <property type="molecule type" value="Genomic_DNA"/>
</dbReference>
<feature type="compositionally biased region" description="Basic residues" evidence="1">
    <location>
        <begin position="555"/>
        <end position="567"/>
    </location>
</feature>
<feature type="compositionally biased region" description="Low complexity" evidence="1">
    <location>
        <begin position="651"/>
        <end position="665"/>
    </location>
</feature>
<keyword evidence="4" id="KW-1185">Reference proteome</keyword>
<feature type="compositionally biased region" description="Low complexity" evidence="1">
    <location>
        <begin position="341"/>
        <end position="356"/>
    </location>
</feature>